<feature type="transmembrane region" description="Helical" evidence="8">
    <location>
        <begin position="21"/>
        <end position="39"/>
    </location>
</feature>
<feature type="domain" description="PAC" evidence="10">
    <location>
        <begin position="940"/>
        <end position="992"/>
    </location>
</feature>
<dbReference type="Proteomes" id="UP000199514">
    <property type="component" value="Unassembled WGS sequence"/>
</dbReference>
<evidence type="ECO:0000256" key="6">
    <source>
        <dbReference type="ARBA" id="ARBA00070616"/>
    </source>
</evidence>
<comment type="function">
    <text evidence="5">Putative oxygen sensor; modulates the activity of FixJ, a transcriptional activator of nitrogen fixation fixK gene. FixL probably acts as a kinase that phosphorylates FixJ.</text>
</comment>
<evidence type="ECO:0000256" key="3">
    <source>
        <dbReference type="ARBA" id="ARBA00022777"/>
    </source>
</evidence>
<keyword evidence="8" id="KW-0812">Transmembrane</keyword>
<dbReference type="PROSITE" id="PS50112">
    <property type="entry name" value="PAS"/>
    <property type="match status" value="5"/>
</dbReference>
<dbReference type="SMART" id="SM00086">
    <property type="entry name" value="PAC"/>
    <property type="match status" value="5"/>
</dbReference>
<dbReference type="InterPro" id="IPR003660">
    <property type="entry name" value="HAMP_dom"/>
</dbReference>
<dbReference type="GO" id="GO:0007165">
    <property type="term" value="P:signal transduction"/>
    <property type="evidence" value="ECO:0007669"/>
    <property type="project" value="InterPro"/>
</dbReference>
<keyword evidence="13" id="KW-1185">Reference proteome</keyword>
<accession>A0A1I1ENK7</accession>
<dbReference type="SMART" id="SM00091">
    <property type="entry name" value="PAS"/>
    <property type="match status" value="5"/>
</dbReference>
<evidence type="ECO:0000256" key="1">
    <source>
        <dbReference type="ARBA" id="ARBA00022679"/>
    </source>
</evidence>
<dbReference type="InterPro" id="IPR029016">
    <property type="entry name" value="GAF-like_dom_sf"/>
</dbReference>
<feature type="domain" description="HAMP" evidence="11">
    <location>
        <begin position="220"/>
        <end position="271"/>
    </location>
</feature>
<dbReference type="SMART" id="SM00065">
    <property type="entry name" value="GAF"/>
    <property type="match status" value="1"/>
</dbReference>
<evidence type="ECO:0000259" key="11">
    <source>
        <dbReference type="PROSITE" id="PS50885"/>
    </source>
</evidence>
<dbReference type="InterPro" id="IPR001610">
    <property type="entry name" value="PAC"/>
</dbReference>
<dbReference type="PROSITE" id="PS50885">
    <property type="entry name" value="HAMP"/>
    <property type="match status" value="1"/>
</dbReference>
<dbReference type="Gene3D" id="6.10.340.10">
    <property type="match status" value="1"/>
</dbReference>
<dbReference type="NCBIfam" id="TIGR00229">
    <property type="entry name" value="sensory_box"/>
    <property type="match status" value="5"/>
</dbReference>
<evidence type="ECO:0000256" key="4">
    <source>
        <dbReference type="ARBA" id="ARBA00022840"/>
    </source>
</evidence>
<feature type="coiled-coil region" evidence="7">
    <location>
        <begin position="983"/>
        <end position="1042"/>
    </location>
</feature>
<dbReference type="STRING" id="927664.SAMN05421780_101808"/>
<evidence type="ECO:0000256" key="5">
    <source>
        <dbReference type="ARBA" id="ARBA00059827"/>
    </source>
</evidence>
<dbReference type="InterPro" id="IPR013655">
    <property type="entry name" value="PAS_fold_3"/>
</dbReference>
<feature type="domain" description="PAC" evidence="10">
    <location>
        <begin position="770"/>
        <end position="822"/>
    </location>
</feature>
<feature type="domain" description="PAS" evidence="9">
    <location>
        <begin position="716"/>
        <end position="767"/>
    </location>
</feature>
<gene>
    <name evidence="12" type="ORF">SAMN05421780_101808</name>
</gene>
<feature type="coiled-coil region" evidence="7">
    <location>
        <begin position="484"/>
        <end position="525"/>
    </location>
</feature>
<keyword evidence="4" id="KW-0067">ATP-binding</keyword>
<evidence type="ECO:0000259" key="10">
    <source>
        <dbReference type="PROSITE" id="PS50113"/>
    </source>
</evidence>
<feature type="domain" description="PAC" evidence="10">
    <location>
        <begin position="602"/>
        <end position="652"/>
    </location>
</feature>
<feature type="domain" description="PAS" evidence="9">
    <location>
        <begin position="525"/>
        <end position="579"/>
    </location>
</feature>
<keyword evidence="8" id="KW-1133">Transmembrane helix</keyword>
<evidence type="ECO:0000256" key="8">
    <source>
        <dbReference type="SAM" id="Phobius"/>
    </source>
</evidence>
<feature type="coiled-coil region" evidence="7">
    <location>
        <begin position="1153"/>
        <end position="1208"/>
    </location>
</feature>
<name>A0A1I1ENK7_9BACT</name>
<dbReference type="InterPro" id="IPR000700">
    <property type="entry name" value="PAS-assoc_C"/>
</dbReference>
<evidence type="ECO:0000313" key="13">
    <source>
        <dbReference type="Proteomes" id="UP000199514"/>
    </source>
</evidence>
<dbReference type="EMBL" id="FOLE01000001">
    <property type="protein sequence ID" value="SFB86493.1"/>
    <property type="molecule type" value="Genomic_DNA"/>
</dbReference>
<dbReference type="Pfam" id="PF13426">
    <property type="entry name" value="PAS_9"/>
    <property type="match status" value="1"/>
</dbReference>
<dbReference type="FunFam" id="3.30.450.20:FF:000060">
    <property type="entry name" value="Sensor protein FixL"/>
    <property type="match status" value="1"/>
</dbReference>
<dbReference type="PANTHER" id="PTHR44757:SF2">
    <property type="entry name" value="BIOFILM ARCHITECTURE MAINTENANCE PROTEIN MBAA"/>
    <property type="match status" value="1"/>
</dbReference>
<dbReference type="PANTHER" id="PTHR44757">
    <property type="entry name" value="DIGUANYLATE CYCLASE DGCP"/>
    <property type="match status" value="1"/>
</dbReference>
<dbReference type="InterPro" id="IPR000014">
    <property type="entry name" value="PAS"/>
</dbReference>
<dbReference type="GO" id="GO:0016020">
    <property type="term" value="C:membrane"/>
    <property type="evidence" value="ECO:0007669"/>
    <property type="project" value="InterPro"/>
</dbReference>
<feature type="coiled-coil region" evidence="7">
    <location>
        <begin position="85"/>
        <end position="155"/>
    </location>
</feature>
<evidence type="ECO:0000256" key="2">
    <source>
        <dbReference type="ARBA" id="ARBA00022741"/>
    </source>
</evidence>
<keyword evidence="1" id="KW-0808">Transferase</keyword>
<reference evidence="12 13" key="1">
    <citation type="submission" date="2016-10" db="EMBL/GenBank/DDBJ databases">
        <authorList>
            <person name="de Groot N.N."/>
        </authorList>
    </citation>
    <scope>NUCLEOTIDE SEQUENCE [LARGE SCALE GENOMIC DNA]</scope>
    <source>
        <strain evidence="12 13">DSM 6793</strain>
    </source>
</reference>
<proteinExistence type="predicted"/>
<feature type="coiled-coil region" evidence="7">
    <location>
        <begin position="647"/>
        <end position="695"/>
    </location>
</feature>
<protein>
    <recommendedName>
        <fullName evidence="6">Sensor protein FixL</fullName>
    </recommendedName>
</protein>
<dbReference type="SUPFAM" id="SSF55781">
    <property type="entry name" value="GAF domain-like"/>
    <property type="match status" value="1"/>
</dbReference>
<feature type="domain" description="PAS" evidence="9">
    <location>
        <begin position="886"/>
        <end position="937"/>
    </location>
</feature>
<evidence type="ECO:0000259" key="9">
    <source>
        <dbReference type="PROSITE" id="PS50112"/>
    </source>
</evidence>
<keyword evidence="3" id="KW-0418">Kinase</keyword>
<dbReference type="InterPro" id="IPR052155">
    <property type="entry name" value="Biofilm_reg_signaling"/>
</dbReference>
<dbReference type="CDD" id="cd00130">
    <property type="entry name" value="PAS"/>
    <property type="match status" value="5"/>
</dbReference>
<dbReference type="GO" id="GO:0016301">
    <property type="term" value="F:kinase activity"/>
    <property type="evidence" value="ECO:0007669"/>
    <property type="project" value="UniProtKB-KW"/>
</dbReference>
<dbReference type="Pfam" id="PF00672">
    <property type="entry name" value="HAMP"/>
    <property type="match status" value="1"/>
</dbReference>
<dbReference type="Gene3D" id="3.30.450.20">
    <property type="entry name" value="PAS domain"/>
    <property type="match status" value="5"/>
</dbReference>
<dbReference type="OrthoDB" id="9808408at2"/>
<dbReference type="Pfam" id="PF08447">
    <property type="entry name" value="PAS_3"/>
    <property type="match status" value="4"/>
</dbReference>
<dbReference type="SUPFAM" id="SSF55785">
    <property type="entry name" value="PYP-like sensor domain (PAS domain)"/>
    <property type="match status" value="5"/>
</dbReference>
<feature type="coiled-coil region" evidence="7">
    <location>
        <begin position="813"/>
        <end position="858"/>
    </location>
</feature>
<evidence type="ECO:0000256" key="7">
    <source>
        <dbReference type="SAM" id="Coils"/>
    </source>
</evidence>
<sequence>MRQKKFLHHFTQKGIRLRLTLFAIFFSLIIVSAISFLLIQNTRMEHRVVRLHTERIPFVMTATKLQQTCTATGAAMRSFIITKNVSHKQKRKNIYEKEVMELLEQLNDLVKKERSADRIELFNTLSEQIVQLGQAQELLITKAETTESLQELADEMQAKTSPLDNNIYRTLSSLIASENAAIKKENSEIAHISSLQYWFGFAMLILSLPLAFGTVWVLIGNILTPIQTMRRYIEALSRGELPSKMQTSDDEIGQAISATNVLIDNLTHAAEFSVKIGKGEFDKEFQPVGETDVLGNALTEMQTRLQAVAEEDRKRNWATQGLAQFAEILRSSDNVETLSDNILLHLVRYTSANQGAIFVINDTDEQSVFLEQTACYAYNKKKHSQKQIQIGQGLVGQAYLEAETIYMKTVPQNYVHITSGLGEATPAVLLIVPLKLNDRVEGVLELAAFQEFLPYQIAFVEKLAESIAASFTSIKINNTTRRLLTESQYQAEQMRAQEEEMRQNMEELSATQEELDRQLHDSNEAKLKFMAVLNGAINGIVAIDEYGKIELVNPAMLDMFGYTAAEMEGKNISMIMPKNIAVNHDDFLAHYRRTGEKNILAQGREVTAQRKDGSTFPVYLAVNETFIEGKRWYTGIIRDITKDKEAEQEIKNLLTETQLNAEELQANEEELRQNMEELRATQEDLNQRYKESALLGAELNARVNALNKAAILSESDLYGNITYVNDKLLEITGYTREELIGKPHSVLRHPDTPRAVFEQMWKTIKSGHVFQGTYQNRKKDGSAYWVEATIAPVLDINGNPEKYVGIRFDITHMMEAENEIKELLSHSQMQTEELKVNEEELRQNMEELRAIQEDLNARYKESALLGAELNARVNALNKAAILSESDLYGNITYVNDKLLEITGYTRDELIGKPHSILRHPETPRAVFEQMWKTIKAGHVFQGTYQNRRKDGSAYWVEATIAPVLDMKGNPEKYVGIRFDITHMMEAETEIKELLAHSQMQTEELKVNEEELRQNMEELRTIQEDLNERYLQAQKLSAELNARVQVLDKAAIVSESDLFGTITYANKKFTEISGYSNEELIGKPHNLVRHPDMPKAAFETMWKTIKAGNIFQGMVKNRRKDGSAYWVEATIAPVLGPDGQPEKYIGVRFDITQIKQQEEEVEKLLTISKEKTESLIISEEELRQNMEELKAIEEDLKEKYNHAQKLGAELNARVAVLDKVAIISESDLYGNILSANDKFCEISGYSREELIGKPHNMVRHPDTPKEIFKELWDTIKAGKVFQGKIKNRRKDGSAYWVEATIAPVLDEDGKPLKYIGIRFDVTAEMEKQKS</sequence>
<dbReference type="GO" id="GO:0005524">
    <property type="term" value="F:ATP binding"/>
    <property type="evidence" value="ECO:0007669"/>
    <property type="project" value="UniProtKB-KW"/>
</dbReference>
<keyword evidence="7" id="KW-0175">Coiled coil</keyword>
<feature type="domain" description="PAC" evidence="10">
    <location>
        <begin position="1280"/>
        <end position="1329"/>
    </location>
</feature>
<keyword evidence="2" id="KW-0547">Nucleotide-binding</keyword>
<organism evidence="12 13">
    <name type="scientific">Flexibacter flexilis DSM 6793</name>
    <dbReference type="NCBI Taxonomy" id="927664"/>
    <lineage>
        <taxon>Bacteria</taxon>
        <taxon>Pseudomonadati</taxon>
        <taxon>Bacteroidota</taxon>
        <taxon>Cytophagia</taxon>
        <taxon>Cytophagales</taxon>
        <taxon>Flexibacteraceae</taxon>
        <taxon>Flexibacter</taxon>
    </lineage>
</organism>
<feature type="transmembrane region" description="Helical" evidence="8">
    <location>
        <begin position="197"/>
        <end position="223"/>
    </location>
</feature>
<keyword evidence="8" id="KW-0472">Membrane</keyword>
<dbReference type="Pfam" id="PF13185">
    <property type="entry name" value="GAF_2"/>
    <property type="match status" value="1"/>
</dbReference>
<dbReference type="InterPro" id="IPR003018">
    <property type="entry name" value="GAF"/>
</dbReference>
<evidence type="ECO:0000313" key="12">
    <source>
        <dbReference type="EMBL" id="SFB86493.1"/>
    </source>
</evidence>
<feature type="domain" description="PAS" evidence="9">
    <location>
        <begin position="1226"/>
        <end position="1277"/>
    </location>
</feature>
<dbReference type="Gene3D" id="3.30.450.40">
    <property type="match status" value="1"/>
</dbReference>
<dbReference type="InterPro" id="IPR035965">
    <property type="entry name" value="PAS-like_dom_sf"/>
</dbReference>
<feature type="domain" description="PAS" evidence="9">
    <location>
        <begin position="1056"/>
        <end position="1107"/>
    </location>
</feature>
<dbReference type="SMART" id="SM00304">
    <property type="entry name" value="HAMP"/>
    <property type="match status" value="1"/>
</dbReference>
<feature type="domain" description="PAC" evidence="10">
    <location>
        <begin position="1110"/>
        <end position="1162"/>
    </location>
</feature>
<dbReference type="PROSITE" id="PS50113">
    <property type="entry name" value="PAC"/>
    <property type="match status" value="5"/>
</dbReference>